<evidence type="ECO:0000313" key="3">
    <source>
        <dbReference type="Proteomes" id="UP000663090"/>
    </source>
</evidence>
<feature type="domain" description="Gp5/Type VI secretion system Vgr protein OB-fold" evidence="1">
    <location>
        <begin position="377"/>
        <end position="450"/>
    </location>
</feature>
<dbReference type="SUPFAM" id="SSF69255">
    <property type="entry name" value="gp5 N-terminal domain-like"/>
    <property type="match status" value="1"/>
</dbReference>
<evidence type="ECO:0000313" key="2">
    <source>
        <dbReference type="EMBL" id="QSQ13864.1"/>
    </source>
</evidence>
<organism evidence="2 3">
    <name type="scientific">Myxococcus landrumensis</name>
    <dbReference type="NCBI Taxonomy" id="2813577"/>
    <lineage>
        <taxon>Bacteria</taxon>
        <taxon>Pseudomonadati</taxon>
        <taxon>Myxococcota</taxon>
        <taxon>Myxococcia</taxon>
        <taxon>Myxococcales</taxon>
        <taxon>Cystobacterineae</taxon>
        <taxon>Myxococcaceae</taxon>
        <taxon>Myxococcus</taxon>
    </lineage>
</organism>
<dbReference type="Gene3D" id="4.10.220.110">
    <property type="match status" value="1"/>
</dbReference>
<dbReference type="Proteomes" id="UP000663090">
    <property type="component" value="Chromosome"/>
</dbReference>
<dbReference type="SUPFAM" id="SSF69279">
    <property type="entry name" value="Phage tail proteins"/>
    <property type="match status" value="1"/>
</dbReference>
<dbReference type="Gene3D" id="3.55.50.10">
    <property type="entry name" value="Baseplate protein-like domains"/>
    <property type="match status" value="1"/>
</dbReference>
<dbReference type="EMBL" id="CP071091">
    <property type="protein sequence ID" value="QSQ13864.1"/>
    <property type="molecule type" value="Genomic_DNA"/>
</dbReference>
<accession>A0ABX7N8I8</accession>
<evidence type="ECO:0000259" key="1">
    <source>
        <dbReference type="Pfam" id="PF04717"/>
    </source>
</evidence>
<dbReference type="Pfam" id="PF04717">
    <property type="entry name" value="Phage_base_V"/>
    <property type="match status" value="1"/>
</dbReference>
<reference evidence="2 3" key="1">
    <citation type="submission" date="2021-02" db="EMBL/GenBank/DDBJ databases">
        <title>De Novo genome assembly of isolated myxobacteria.</title>
        <authorList>
            <person name="Stevens D.C."/>
        </authorList>
    </citation>
    <scope>NUCLEOTIDE SEQUENCE [LARGE SCALE GENOMIC DNA]</scope>
    <source>
        <strain evidence="2 3">SCHIC003</strain>
    </source>
</reference>
<dbReference type="RefSeq" id="WP_206715666.1">
    <property type="nucleotide sequence ID" value="NZ_CP071091.1"/>
</dbReference>
<gene>
    <name evidence="2" type="primary">vgrG</name>
    <name evidence="2" type="ORF">JY572_37000</name>
</gene>
<dbReference type="Gene3D" id="2.40.50.230">
    <property type="entry name" value="Gp5 N-terminal domain"/>
    <property type="match status" value="1"/>
</dbReference>
<dbReference type="InterPro" id="IPR006531">
    <property type="entry name" value="Gp5/Vgr_OB"/>
</dbReference>
<keyword evidence="3" id="KW-1185">Reference proteome</keyword>
<protein>
    <submittedName>
        <fullName evidence="2">Type VI secretion system tip protein VgrG</fullName>
    </submittedName>
</protein>
<dbReference type="InterPro" id="IPR006533">
    <property type="entry name" value="T6SS_Vgr_RhsGE"/>
</dbReference>
<dbReference type="Gene3D" id="2.30.110.50">
    <property type="match status" value="1"/>
</dbReference>
<dbReference type="NCBIfam" id="TIGR01646">
    <property type="entry name" value="vgr_GE"/>
    <property type="match status" value="1"/>
</dbReference>
<dbReference type="InterPro" id="IPR037026">
    <property type="entry name" value="Vgr_OB-fold_dom_sf"/>
</dbReference>
<sequence length="580" mass="62302">MPEERSLPIAAGHREFTVKVNGEAAPREHQLLSVSITRQVNRLPSARLSYLDGAAASSDFPVSNGDLFVPGSEIEILAGTGDDLVSLFKGVVVRQALKVRERSAPQLQVDCRHKAQKLTVGRKSAYYFDQPDSDVISSLLSRAGVGADVEDTSVTHKQLVQFNATDWDFLLARAEANGKLVLTDGDQVVVKAPDFGGSPACTLHFGATILELDAEMDARLQLAAVKSLTWDPAQQAVVEKEAEDPGVSGPGNLSSDDLAAVVGLESYPLRHAALAEEEAQAWANAQWLKSKMCKVSGRAKCEGVGTVEPGKLVTLSGVGRRYSGDVFVTGVRHDFDTVQGWKTHVQFGSTDRWAADEHTMSSPKAGALVPGVSGLQVGTVVSNEDEDGEHRVRVRLPMVNNEEEGIWARVASPDAGEERGFFFRPEVGDEVVVGFLEDDPRSAIILGMLHSSAKAAPLQGSDDNHEKVYQSRSKMRIYLDDEKKVLQLETPAGNKVTLSEEDKTLKLEDQNGNKLEMTADGIKLESVKALELKAGTELKLESGTALNAKGGTELKLEGTSAAEVSSSAITKIKGGIVQLN</sequence>
<proteinExistence type="predicted"/>
<name>A0ABX7N8I8_9BACT</name>
<dbReference type="Pfam" id="PF05954">
    <property type="entry name" value="Phage_GPD"/>
    <property type="match status" value="1"/>
</dbReference>